<feature type="domain" description="EamA" evidence="2">
    <location>
        <begin position="39"/>
        <end position="170"/>
    </location>
</feature>
<keyword evidence="1" id="KW-1133">Transmembrane helix</keyword>
<sequence length="349" mass="37173">MQECSPPAQVAGRTPEKALLSPSRARYGEGMSRIDRPALGILLICAGVTAISVNDFQIKLLSGGYPLHQIVFIRSAIGLALTLVLLRFEGGFAALRTATPGLHLLRGLFVVAANMTFYAAVAVLPLAQATALFFVAPLFITLLSIPFLGERVGPVRLFAVVAGFAGVLLMQVPEAEGAGTVSPGVLLLPVAAAFLYASMQVLTRKLGAQASAAALAIYIQTTFLIVSALFFLVAGDGRFAEHTTNDSLRFLLRAWHWPTPEDWPLFLGIGAVAGVIGYCLSAAYRLANASIIAPFEYLGLPLAILWGWLVFGEWPSVLTWAGSALIVGAGLVVFFREGARPRPNRAARR</sequence>
<dbReference type="Proteomes" id="UP000186684">
    <property type="component" value="Unassembled WGS sequence"/>
</dbReference>
<keyword evidence="1" id="KW-0812">Transmembrane</keyword>
<reference evidence="4" key="1">
    <citation type="submission" date="2017-01" db="EMBL/GenBank/DDBJ databases">
        <authorList>
            <person name="Varghese N."/>
            <person name="Submissions S."/>
        </authorList>
    </citation>
    <scope>NUCLEOTIDE SEQUENCE [LARGE SCALE GENOMIC DNA]</scope>
    <source>
        <strain evidence="4">DSM 29430</strain>
    </source>
</reference>
<accession>A0A1N7M707</accession>
<protein>
    <submittedName>
        <fullName evidence="3">S-adenosylmethionine uptake transporter</fullName>
    </submittedName>
</protein>
<dbReference type="AlphaFoldDB" id="A0A1N7M707"/>
<feature type="transmembrane region" description="Helical" evidence="1">
    <location>
        <begin position="317"/>
        <end position="335"/>
    </location>
</feature>
<evidence type="ECO:0000313" key="4">
    <source>
        <dbReference type="Proteomes" id="UP000186684"/>
    </source>
</evidence>
<feature type="transmembrane region" description="Helical" evidence="1">
    <location>
        <begin position="155"/>
        <end position="172"/>
    </location>
</feature>
<evidence type="ECO:0000259" key="2">
    <source>
        <dbReference type="Pfam" id="PF00892"/>
    </source>
</evidence>
<feature type="transmembrane region" description="Helical" evidence="1">
    <location>
        <begin position="34"/>
        <end position="53"/>
    </location>
</feature>
<dbReference type="Pfam" id="PF00892">
    <property type="entry name" value="EamA"/>
    <property type="match status" value="2"/>
</dbReference>
<organism evidence="3 4">
    <name type="scientific">Roseivivax lentus</name>
    <dbReference type="NCBI Taxonomy" id="633194"/>
    <lineage>
        <taxon>Bacteria</taxon>
        <taxon>Pseudomonadati</taxon>
        <taxon>Pseudomonadota</taxon>
        <taxon>Alphaproteobacteria</taxon>
        <taxon>Rhodobacterales</taxon>
        <taxon>Roseobacteraceae</taxon>
        <taxon>Roseivivax</taxon>
    </lineage>
</organism>
<dbReference type="Gene3D" id="1.10.3730.20">
    <property type="match status" value="2"/>
</dbReference>
<proteinExistence type="predicted"/>
<dbReference type="SUPFAM" id="SSF103481">
    <property type="entry name" value="Multidrug resistance efflux transporter EmrE"/>
    <property type="match status" value="2"/>
</dbReference>
<dbReference type="PANTHER" id="PTHR22911">
    <property type="entry name" value="ACYL-MALONYL CONDENSING ENZYME-RELATED"/>
    <property type="match status" value="1"/>
</dbReference>
<dbReference type="GO" id="GO:0016020">
    <property type="term" value="C:membrane"/>
    <property type="evidence" value="ECO:0007669"/>
    <property type="project" value="InterPro"/>
</dbReference>
<feature type="domain" description="EamA" evidence="2">
    <location>
        <begin position="184"/>
        <end position="334"/>
    </location>
</feature>
<keyword evidence="4" id="KW-1185">Reference proteome</keyword>
<feature type="transmembrane region" description="Helical" evidence="1">
    <location>
        <begin position="107"/>
        <end position="124"/>
    </location>
</feature>
<dbReference type="PANTHER" id="PTHR22911:SF103">
    <property type="entry name" value="BLR2811 PROTEIN"/>
    <property type="match status" value="1"/>
</dbReference>
<feature type="transmembrane region" description="Helical" evidence="1">
    <location>
        <begin position="263"/>
        <end position="284"/>
    </location>
</feature>
<dbReference type="STRING" id="633194.SAMN05421759_10438"/>
<evidence type="ECO:0000313" key="3">
    <source>
        <dbReference type="EMBL" id="SIS81867.1"/>
    </source>
</evidence>
<feature type="transmembrane region" description="Helical" evidence="1">
    <location>
        <begin position="130"/>
        <end position="148"/>
    </location>
</feature>
<dbReference type="EMBL" id="FTOQ01000004">
    <property type="protein sequence ID" value="SIS81867.1"/>
    <property type="molecule type" value="Genomic_DNA"/>
</dbReference>
<feature type="transmembrane region" description="Helical" evidence="1">
    <location>
        <begin position="291"/>
        <end position="311"/>
    </location>
</feature>
<feature type="transmembrane region" description="Helical" evidence="1">
    <location>
        <begin position="65"/>
        <end position="86"/>
    </location>
</feature>
<dbReference type="InterPro" id="IPR000620">
    <property type="entry name" value="EamA_dom"/>
</dbReference>
<feature type="transmembrane region" description="Helical" evidence="1">
    <location>
        <begin position="215"/>
        <end position="234"/>
    </location>
</feature>
<evidence type="ECO:0000256" key="1">
    <source>
        <dbReference type="SAM" id="Phobius"/>
    </source>
</evidence>
<dbReference type="InterPro" id="IPR037185">
    <property type="entry name" value="EmrE-like"/>
</dbReference>
<name>A0A1N7M707_9RHOB</name>
<keyword evidence="1" id="KW-0472">Membrane</keyword>
<gene>
    <name evidence="3" type="ORF">SAMN05421759_10438</name>
</gene>
<feature type="transmembrane region" description="Helical" evidence="1">
    <location>
        <begin position="184"/>
        <end position="203"/>
    </location>
</feature>